<proteinExistence type="predicted"/>
<dbReference type="EMBL" id="BK032645">
    <property type="protein sequence ID" value="DAF52985.1"/>
    <property type="molecule type" value="Genomic_DNA"/>
</dbReference>
<accession>A0A8S5SPQ9</accession>
<evidence type="ECO:0000313" key="1">
    <source>
        <dbReference type="EMBL" id="DAF52985.1"/>
    </source>
</evidence>
<sequence length="134" mass="15778">MWQMWQAWKDEESGMWRIVRWRNGEKEFMLGTWPTLKLAQLMCDRLNYLEAKNALRNGNSDKGADKKTLFLVYPKKRRVVKMYTLIITKNAYEYLNGDSVEGINFIVDDINEALDYAKAFVQKQFAVIVEDVTV</sequence>
<reference evidence="1" key="1">
    <citation type="journal article" date="2021" name="Proc. Natl. Acad. Sci. U.S.A.">
        <title>A Catalog of Tens of Thousands of Viruses from Human Metagenomes Reveals Hidden Associations with Chronic Diseases.</title>
        <authorList>
            <person name="Tisza M.J."/>
            <person name="Buck C.B."/>
        </authorList>
    </citation>
    <scope>NUCLEOTIDE SEQUENCE</scope>
    <source>
        <strain evidence="1">CtPjm15</strain>
    </source>
</reference>
<organism evidence="1">
    <name type="scientific">Phage sp. ctPjm15</name>
    <dbReference type="NCBI Taxonomy" id="2828006"/>
    <lineage>
        <taxon>Viruses</taxon>
    </lineage>
</organism>
<protein>
    <submittedName>
        <fullName evidence="1">Uncharacterized protein</fullName>
    </submittedName>
</protein>
<name>A0A8S5SPQ9_9VIRU</name>